<dbReference type="EMBL" id="AP022660">
    <property type="protein sequence ID" value="BCA49016.1"/>
    <property type="molecule type" value="Genomic_DNA"/>
</dbReference>
<reference evidence="11" key="8">
    <citation type="submission" date="2022-10" db="EMBL/GenBank/DDBJ databases">
        <title>Human gut microbiome strain richness.</title>
        <authorList>
            <person name="Chen-Liaw A."/>
        </authorList>
    </citation>
    <scope>NUCLEOTIDE SEQUENCE</scope>
    <source>
        <strain evidence="11">1001283st1_A3_1001283B150304_161114</strain>
    </source>
</reference>
<evidence type="ECO:0000313" key="24">
    <source>
        <dbReference type="Proteomes" id="UP000488521"/>
    </source>
</evidence>
<dbReference type="EMBL" id="WCRS01000016">
    <property type="protein sequence ID" value="KAB4470891.1"/>
    <property type="molecule type" value="Genomic_DNA"/>
</dbReference>
<dbReference type="GeneID" id="60925671"/>
<dbReference type="Proteomes" id="UP000436858">
    <property type="component" value="Unassembled WGS sequence"/>
</dbReference>
<dbReference type="Proteomes" id="UP001162960">
    <property type="component" value="Chromosome"/>
</dbReference>
<dbReference type="OMA" id="QSCAMPM"/>
<dbReference type="EMBL" id="CP083685">
    <property type="protein sequence ID" value="UYU88759.1"/>
    <property type="molecule type" value="Genomic_DNA"/>
</dbReference>
<evidence type="ECO:0000313" key="13">
    <source>
        <dbReference type="EMBL" id="RHL60552.1"/>
    </source>
</evidence>
<evidence type="ECO:0000313" key="17">
    <source>
        <dbReference type="Proteomes" id="UP000095541"/>
    </source>
</evidence>
<dbReference type="EMBL" id="JAQNVG010000014">
    <property type="protein sequence ID" value="MDC2236166.1"/>
    <property type="molecule type" value="Genomic_DNA"/>
</dbReference>
<dbReference type="Proteomes" id="UP000284785">
    <property type="component" value="Unassembled WGS sequence"/>
</dbReference>
<dbReference type="Proteomes" id="UP001200544">
    <property type="component" value="Unassembled WGS sequence"/>
</dbReference>
<evidence type="ECO:0000313" key="7">
    <source>
        <dbReference type="EMBL" id="KAB4470891.1"/>
    </source>
</evidence>
<gene>
    <name evidence="2" type="ORF">BatF92_09580</name>
    <name evidence="13" type="ORF">DW011_08860</name>
    <name evidence="12" type="ORF">DW780_08610</name>
    <name evidence="4" type="ORF">ERS852511_03716</name>
    <name evidence="3" type="ORF">ERS852557_00659</name>
    <name evidence="7" type="ORF">GAN59_18920</name>
    <name evidence="6" type="ORF">GAN75_02505</name>
    <name evidence="8" type="ORF">GAN91_17960</name>
    <name evidence="5" type="ORF">GAO51_25655</name>
    <name evidence="10" type="ORF">K0H07_03105</name>
    <name evidence="9" type="ORF">KHY35_14235</name>
    <name evidence="15" type="ORF">KQP59_04455</name>
    <name evidence="14" type="ORF">KQP68_20790</name>
    <name evidence="16" type="ORF">KQP74_12380</name>
    <name evidence="11" type="ORF">PO127_10455</name>
</gene>
<evidence type="ECO:0000313" key="4">
    <source>
        <dbReference type="EMBL" id="CUP93293.1"/>
    </source>
</evidence>
<dbReference type="Proteomes" id="UP000095576">
    <property type="component" value="Unassembled WGS sequence"/>
</dbReference>
<accession>A0A0P0F7Y4</accession>
<reference evidence="9" key="5">
    <citation type="submission" date="2021-02" db="EMBL/GenBank/DDBJ databases">
        <title>Infant gut strain persistence is associated with maternal origin, phylogeny, and functional potential including surface adhesion and iron acquisition.</title>
        <authorList>
            <person name="Lou Y.C."/>
        </authorList>
    </citation>
    <scope>NUCLEOTIDE SEQUENCE</scope>
    <source>
        <strain evidence="9">L3_082_243G1_dasL3_082_243G1_maxbin2.maxbin.015s ta_sub</strain>
    </source>
</reference>
<evidence type="ECO:0000313" key="3">
    <source>
        <dbReference type="EMBL" id="CUP45916.1"/>
    </source>
</evidence>
<evidence type="ECO:0000313" key="15">
    <source>
        <dbReference type="EMBL" id="UYU72364.1"/>
    </source>
</evidence>
<proteinExistence type="predicted"/>
<dbReference type="Proteomes" id="UP001217776">
    <property type="component" value="Unassembled WGS sequence"/>
</dbReference>
<dbReference type="EMBL" id="WCRW01000001">
    <property type="protein sequence ID" value="KAB4458922.1"/>
    <property type="molecule type" value="Genomic_DNA"/>
</dbReference>
<dbReference type="Proteomes" id="UP000488521">
    <property type="component" value="Unassembled WGS sequence"/>
</dbReference>
<reference evidence="2 25" key="4">
    <citation type="submission" date="2020-02" db="EMBL/GenBank/DDBJ databases">
        <title>Whole-genome sequencing and comparative analysis of the genomes of Bacteroides thetaiotaomicron and Escherichia coli isolated from a healthy resident in Vietnam.</title>
        <authorList>
            <person name="Mohsin M."/>
            <person name="Tanaka K."/>
            <person name="Kawahara R."/>
            <person name="Kondo S."/>
            <person name="Noguchi H."/>
            <person name="Motooka D."/>
            <person name="Nakamura S."/>
            <person name="Khong D.T."/>
            <person name="Nguyen T.N."/>
            <person name="Tran H.T."/>
            <person name="Yamamoto Y."/>
        </authorList>
    </citation>
    <scope>NUCLEOTIDE SEQUENCE [LARGE SCALE GENOMIC DNA]</scope>
    <source>
        <strain evidence="2 25">F9-2</strain>
    </source>
</reference>
<dbReference type="Proteomes" id="UP000095541">
    <property type="component" value="Unassembled WGS sequence"/>
</dbReference>
<evidence type="ECO:0000313" key="25">
    <source>
        <dbReference type="Proteomes" id="UP000500882"/>
    </source>
</evidence>
<name>A0A0P0F7Y4_BACT4</name>
<reference evidence="10" key="7">
    <citation type="submission" date="2021-07" db="EMBL/GenBank/DDBJ databases">
        <title>Comparative genomics of Bacteroides fragilis group isolates reveals species-dependent resistance mechanisms and validates clinical tools for resistance prediction.</title>
        <authorList>
            <person name="Wallace M.J."/>
            <person name="Jean S."/>
            <person name="Wallace M.A."/>
            <person name="Carey-Ann B.D."/>
            <person name="Dantas G."/>
        </authorList>
    </citation>
    <scope>NUCLEOTIDE SEQUENCE</scope>
    <source>
        <strain evidence="10">BJH_160</strain>
    </source>
</reference>
<evidence type="ECO:0000313" key="21">
    <source>
        <dbReference type="Proteomes" id="UP000436825"/>
    </source>
</evidence>
<sequence>MEQKICQCCAMPIDETTFGTEADGSKNEEYCQYCYADGHFTKECTMDEMIELNLNYLEEFNKDSEVKYTIEEARATMKEFFPQLKRWKQ</sequence>
<evidence type="ECO:0000313" key="8">
    <source>
        <dbReference type="EMBL" id="KAB4479538.1"/>
    </source>
</evidence>
<dbReference type="EMBL" id="WCSY01000036">
    <property type="protein sequence ID" value="KAB4305503.1"/>
    <property type="molecule type" value="Genomic_DNA"/>
</dbReference>
<dbReference type="EMBL" id="JAHYQA010000001">
    <property type="protein sequence ID" value="MCE9236145.1"/>
    <property type="molecule type" value="Genomic_DNA"/>
</dbReference>
<evidence type="ECO:0000313" key="12">
    <source>
        <dbReference type="EMBL" id="RHD88801.1"/>
    </source>
</evidence>
<reference evidence="19 20" key="2">
    <citation type="submission" date="2018-08" db="EMBL/GenBank/DDBJ databases">
        <title>A genome reference for cultivated species of the human gut microbiota.</title>
        <authorList>
            <person name="Zou Y."/>
            <person name="Xue W."/>
            <person name="Luo G."/>
        </authorList>
    </citation>
    <scope>NUCLEOTIDE SEQUENCE [LARGE SCALE GENOMIC DNA]</scope>
    <source>
        <strain evidence="13 19">AF37-12</strain>
        <strain evidence="12 20">AM30-26</strain>
    </source>
</reference>
<feature type="domain" description="Putative zinc ribbon" evidence="1">
    <location>
        <begin position="5"/>
        <end position="88"/>
    </location>
</feature>
<dbReference type="Proteomes" id="UP001156216">
    <property type="component" value="Chromosome"/>
</dbReference>
<dbReference type="Proteomes" id="UP001156218">
    <property type="component" value="Chromosome"/>
</dbReference>
<dbReference type="EMBL" id="CP083681">
    <property type="protein sequence ID" value="UYU72364.1"/>
    <property type="molecule type" value="Genomic_DNA"/>
</dbReference>
<dbReference type="Proteomes" id="UP000283616">
    <property type="component" value="Unassembled WGS sequence"/>
</dbReference>
<evidence type="ECO:0000313" key="2">
    <source>
        <dbReference type="EMBL" id="BCA49016.1"/>
    </source>
</evidence>
<protein>
    <submittedName>
        <fullName evidence="3">Pyridoxamine 5'-phosphate oxidase-related FMN-binding protein</fullName>
    </submittedName>
    <submittedName>
        <fullName evidence="13">Transcriptional regulator</fullName>
    </submittedName>
    <submittedName>
        <fullName evidence="9">Zinc ribbon domain-containing protein</fullName>
    </submittedName>
</protein>
<evidence type="ECO:0000313" key="14">
    <source>
        <dbReference type="EMBL" id="UYU65978.1"/>
    </source>
</evidence>
<reference evidence="21 22" key="3">
    <citation type="journal article" date="2019" name="Nat. Med.">
        <title>A library of human gut bacterial isolates paired with longitudinal multiomics data enables mechanistic microbiome research.</title>
        <authorList>
            <person name="Poyet M."/>
            <person name="Groussin M."/>
            <person name="Gibbons S.M."/>
            <person name="Avila-Pacheco J."/>
            <person name="Jiang X."/>
            <person name="Kearney S.M."/>
            <person name="Perrotta A.R."/>
            <person name="Berdy B."/>
            <person name="Zhao S."/>
            <person name="Lieberman T.D."/>
            <person name="Swanson P.K."/>
            <person name="Smith M."/>
            <person name="Roesemann S."/>
            <person name="Alexander J.E."/>
            <person name="Rich S.A."/>
            <person name="Livny J."/>
            <person name="Vlamakis H."/>
            <person name="Clish C."/>
            <person name="Bullock K."/>
            <person name="Deik A."/>
            <person name="Scott J."/>
            <person name="Pierce K.A."/>
            <person name="Xavier R.J."/>
            <person name="Alm E.J."/>
        </authorList>
    </citation>
    <scope>NUCLEOTIDE SEQUENCE [LARGE SCALE GENOMIC DNA]</scope>
    <source>
        <strain evidence="7 24">BIOML-A156</strain>
        <strain evidence="6 21">BIOML-A160</strain>
        <strain evidence="8 22">BIOML-A162</strain>
        <strain evidence="5 23">BIOML-A188</strain>
    </source>
</reference>
<reference evidence="17 18" key="1">
    <citation type="submission" date="2015-09" db="EMBL/GenBank/DDBJ databases">
        <authorList>
            <consortium name="Pathogen Informatics"/>
        </authorList>
    </citation>
    <scope>NUCLEOTIDE SEQUENCE [LARGE SCALE GENOMIC DNA]</scope>
    <source>
        <strain evidence="4 18">2789STDY5834899</strain>
        <strain evidence="3 17">2789STDY5834945</strain>
    </source>
</reference>
<evidence type="ECO:0000313" key="11">
    <source>
        <dbReference type="EMBL" id="MDC2236166.1"/>
    </source>
</evidence>
<dbReference type="AlphaFoldDB" id="A0A0P0F7Y4"/>
<evidence type="ECO:0000259" key="1">
    <source>
        <dbReference type="Pfam" id="PF12674"/>
    </source>
</evidence>
<evidence type="ECO:0000313" key="6">
    <source>
        <dbReference type="EMBL" id="KAB4458922.1"/>
    </source>
</evidence>
<dbReference type="Proteomes" id="UP000436825">
    <property type="component" value="Unassembled WGS sequence"/>
</dbReference>
<reference evidence="14 26" key="6">
    <citation type="submission" date="2021-06" db="EMBL/GenBank/DDBJ databases">
        <title>Interrogation of the integrated mobile genetic elements in gut-associated Bacteroides with a consensus prediction approach.</title>
        <authorList>
            <person name="Campbell D.E."/>
            <person name="Leigh J.R."/>
            <person name="Kim T."/>
            <person name="England W."/>
            <person name="Whitaker R.J."/>
            <person name="Degnan P.H."/>
        </authorList>
    </citation>
    <scope>NUCLEOTIDE SEQUENCE</scope>
    <source>
        <strain evidence="16">VPI-3443</strain>
        <strain evidence="15">VPI-BTDOT2</strain>
        <strain evidence="14 26">WAL8669</strain>
    </source>
</reference>
<dbReference type="Proteomes" id="UP000440614">
    <property type="component" value="Unassembled WGS sequence"/>
</dbReference>
<evidence type="ECO:0000313" key="22">
    <source>
        <dbReference type="Proteomes" id="UP000436858"/>
    </source>
</evidence>
<dbReference type="PATRIC" id="fig|818.23.peg.3698"/>
<dbReference type="EMBL" id="CP083680">
    <property type="protein sequence ID" value="UYU65978.1"/>
    <property type="molecule type" value="Genomic_DNA"/>
</dbReference>
<dbReference type="EMBL" id="WCRY01000018">
    <property type="protein sequence ID" value="KAB4479538.1"/>
    <property type="molecule type" value="Genomic_DNA"/>
</dbReference>
<evidence type="ECO:0000313" key="18">
    <source>
        <dbReference type="Proteomes" id="UP000095576"/>
    </source>
</evidence>
<evidence type="ECO:0000313" key="23">
    <source>
        <dbReference type="Proteomes" id="UP000440614"/>
    </source>
</evidence>
<evidence type="ECO:0000313" key="16">
    <source>
        <dbReference type="EMBL" id="UYU88759.1"/>
    </source>
</evidence>
<evidence type="ECO:0000313" key="20">
    <source>
        <dbReference type="Proteomes" id="UP000284785"/>
    </source>
</evidence>
<dbReference type="RefSeq" id="WP_008760147.1">
    <property type="nucleotide sequence ID" value="NZ_AP022660.1"/>
</dbReference>
<organism evidence="13 19">
    <name type="scientific">Bacteroides thetaiotaomicron</name>
    <dbReference type="NCBI Taxonomy" id="818"/>
    <lineage>
        <taxon>Bacteria</taxon>
        <taxon>Pseudomonadati</taxon>
        <taxon>Bacteroidota</taxon>
        <taxon>Bacteroidia</taxon>
        <taxon>Bacteroidales</taxon>
        <taxon>Bacteroidaceae</taxon>
        <taxon>Bacteroides</taxon>
    </lineage>
</organism>
<evidence type="ECO:0000313" key="5">
    <source>
        <dbReference type="EMBL" id="KAB4305503.1"/>
    </source>
</evidence>
<evidence type="ECO:0000313" key="9">
    <source>
        <dbReference type="EMBL" id="MBS5411847.1"/>
    </source>
</evidence>
<dbReference type="EMBL" id="QROV01000008">
    <property type="protein sequence ID" value="RHL60552.1"/>
    <property type="molecule type" value="Genomic_DNA"/>
</dbReference>
<evidence type="ECO:0000313" key="19">
    <source>
        <dbReference type="Proteomes" id="UP000283616"/>
    </source>
</evidence>
<dbReference type="KEGG" id="btho:Btheta7330_03588"/>
<dbReference type="Proteomes" id="UP000782901">
    <property type="component" value="Unassembled WGS sequence"/>
</dbReference>
<dbReference type="EMBL" id="QSJP01000006">
    <property type="protein sequence ID" value="RHD88801.1"/>
    <property type="molecule type" value="Genomic_DNA"/>
</dbReference>
<accession>C6IKZ8</accession>
<evidence type="ECO:0000313" key="26">
    <source>
        <dbReference type="Proteomes" id="UP001156218"/>
    </source>
</evidence>
<dbReference type="EMBL" id="CZBI01000001">
    <property type="protein sequence ID" value="CUP45916.1"/>
    <property type="molecule type" value="Genomic_DNA"/>
</dbReference>
<dbReference type="EMBL" id="JAGZEE010000020">
    <property type="protein sequence ID" value="MBS5411847.1"/>
    <property type="molecule type" value="Genomic_DNA"/>
</dbReference>
<evidence type="ECO:0000313" key="10">
    <source>
        <dbReference type="EMBL" id="MCE9236145.1"/>
    </source>
</evidence>
<dbReference type="Proteomes" id="UP000500882">
    <property type="component" value="Chromosome"/>
</dbReference>
<dbReference type="EMBL" id="CZAP01000016">
    <property type="protein sequence ID" value="CUP93293.1"/>
    <property type="molecule type" value="Genomic_DNA"/>
</dbReference>
<dbReference type="InterPro" id="IPR025868">
    <property type="entry name" value="Zn_ribbon_dom_put"/>
</dbReference>
<dbReference type="Pfam" id="PF12674">
    <property type="entry name" value="Zn_ribbon_2"/>
    <property type="match status" value="1"/>
</dbReference>